<dbReference type="AlphaFoldDB" id="A0A6G7Y8K7"/>
<feature type="region of interest" description="Disordered" evidence="2">
    <location>
        <begin position="81"/>
        <end position="150"/>
    </location>
</feature>
<dbReference type="GO" id="GO:0009294">
    <property type="term" value="P:DNA-mediated transformation"/>
    <property type="evidence" value="ECO:0007669"/>
    <property type="project" value="InterPro"/>
</dbReference>
<feature type="compositionally biased region" description="Polar residues" evidence="2">
    <location>
        <begin position="102"/>
        <end position="112"/>
    </location>
</feature>
<dbReference type="Gene3D" id="3.40.50.450">
    <property type="match status" value="1"/>
</dbReference>
<dbReference type="InterPro" id="IPR057666">
    <property type="entry name" value="DrpA_SLOG"/>
</dbReference>
<organism evidence="4 5">
    <name type="scientific">Propioniciclava coleopterorum</name>
    <dbReference type="NCBI Taxonomy" id="2714937"/>
    <lineage>
        <taxon>Bacteria</taxon>
        <taxon>Bacillati</taxon>
        <taxon>Actinomycetota</taxon>
        <taxon>Actinomycetes</taxon>
        <taxon>Propionibacteriales</taxon>
        <taxon>Propionibacteriaceae</taxon>
        <taxon>Propioniciclava</taxon>
    </lineage>
</organism>
<sequence length="150" mass="15369">MFVVPGDPEWPARLEGLATVSVQQWGGAPLGLWVRGRVPLAEAAGGSVAIVGARAASAYGERVATELAADLAAARLAVVSGPPTASTRARTGGRSPRVASGSRWSQAGSTRPTRGRTPGCWTSSRSRAPSCRRCRRGNTPRAAGSSFATG</sequence>
<dbReference type="Proteomes" id="UP000501058">
    <property type="component" value="Chromosome"/>
</dbReference>
<accession>A0A6G7Y8K7</accession>
<protein>
    <recommendedName>
        <fullName evidence="3">Smf/DprA SLOG domain-containing protein</fullName>
    </recommendedName>
</protein>
<name>A0A6G7Y8K7_9ACTN</name>
<dbReference type="Pfam" id="PF02481">
    <property type="entry name" value="DNA_processg_A"/>
    <property type="match status" value="1"/>
</dbReference>
<dbReference type="InterPro" id="IPR003488">
    <property type="entry name" value="DprA"/>
</dbReference>
<dbReference type="KEGG" id="prv:G7070_13905"/>
<comment type="similarity">
    <text evidence="1">Belongs to the DprA/Smf family.</text>
</comment>
<dbReference type="EMBL" id="CP049865">
    <property type="protein sequence ID" value="QIK73152.1"/>
    <property type="molecule type" value="Genomic_DNA"/>
</dbReference>
<dbReference type="PANTHER" id="PTHR43022:SF1">
    <property type="entry name" value="PROTEIN SMF"/>
    <property type="match status" value="1"/>
</dbReference>
<dbReference type="SUPFAM" id="SSF102405">
    <property type="entry name" value="MCP/YpsA-like"/>
    <property type="match status" value="1"/>
</dbReference>
<dbReference type="PANTHER" id="PTHR43022">
    <property type="entry name" value="PROTEIN SMF"/>
    <property type="match status" value="1"/>
</dbReference>
<reference evidence="4 5" key="1">
    <citation type="submission" date="2020-03" db="EMBL/GenBank/DDBJ databases">
        <title>Propioniciclava sp. nov., isolated from Hydrophilus acuminatus.</title>
        <authorList>
            <person name="Hyun D.-W."/>
            <person name="Bae J.-W."/>
        </authorList>
    </citation>
    <scope>NUCLEOTIDE SEQUENCE [LARGE SCALE GENOMIC DNA]</scope>
    <source>
        <strain evidence="4 5">HDW11</strain>
    </source>
</reference>
<evidence type="ECO:0000256" key="1">
    <source>
        <dbReference type="ARBA" id="ARBA00006525"/>
    </source>
</evidence>
<evidence type="ECO:0000313" key="5">
    <source>
        <dbReference type="Proteomes" id="UP000501058"/>
    </source>
</evidence>
<evidence type="ECO:0000259" key="3">
    <source>
        <dbReference type="Pfam" id="PF02481"/>
    </source>
</evidence>
<keyword evidence="5" id="KW-1185">Reference proteome</keyword>
<feature type="domain" description="Smf/DprA SLOG" evidence="3">
    <location>
        <begin position="2"/>
        <end position="81"/>
    </location>
</feature>
<evidence type="ECO:0000313" key="4">
    <source>
        <dbReference type="EMBL" id="QIK73152.1"/>
    </source>
</evidence>
<gene>
    <name evidence="4" type="ORF">G7070_13905</name>
</gene>
<evidence type="ECO:0000256" key="2">
    <source>
        <dbReference type="SAM" id="MobiDB-lite"/>
    </source>
</evidence>
<proteinExistence type="inferred from homology"/>